<reference evidence="9 10" key="1">
    <citation type="submission" date="2019-10" db="EMBL/GenBank/DDBJ databases">
        <title>Dictyobacter vulcani sp. nov., within the class Ktedonobacteria, isolated from soil of volcanic Mt. Zao.</title>
        <authorList>
            <person name="Zheng Y."/>
            <person name="Wang C.M."/>
            <person name="Sakai Y."/>
            <person name="Abe K."/>
            <person name="Yokota A."/>
            <person name="Yabe S."/>
        </authorList>
    </citation>
    <scope>NUCLEOTIDE SEQUENCE [LARGE SCALE GENOMIC DNA]</scope>
    <source>
        <strain evidence="9 10">W12</strain>
    </source>
</reference>
<feature type="transmembrane region" description="Helical" evidence="7">
    <location>
        <begin position="179"/>
        <end position="204"/>
    </location>
</feature>
<evidence type="ECO:0000256" key="2">
    <source>
        <dbReference type="ARBA" id="ARBA00022448"/>
    </source>
</evidence>
<feature type="transmembrane region" description="Helical" evidence="7">
    <location>
        <begin position="35"/>
        <end position="59"/>
    </location>
</feature>
<dbReference type="SUPFAM" id="SSF161098">
    <property type="entry name" value="MetI-like"/>
    <property type="match status" value="1"/>
</dbReference>
<keyword evidence="3" id="KW-1003">Cell membrane</keyword>
<dbReference type="Gene3D" id="1.10.3720.10">
    <property type="entry name" value="MetI-like"/>
    <property type="match status" value="1"/>
</dbReference>
<keyword evidence="6 7" id="KW-0472">Membrane</keyword>
<dbReference type="EMBL" id="BKZW01000003">
    <property type="protein sequence ID" value="GER91377.1"/>
    <property type="molecule type" value="Genomic_DNA"/>
</dbReference>
<dbReference type="Pfam" id="PF00528">
    <property type="entry name" value="BPD_transp_1"/>
    <property type="match status" value="1"/>
</dbReference>
<comment type="caution">
    <text evidence="9">The sequence shown here is derived from an EMBL/GenBank/DDBJ whole genome shotgun (WGS) entry which is preliminary data.</text>
</comment>
<dbReference type="PANTHER" id="PTHR30193">
    <property type="entry name" value="ABC TRANSPORTER PERMEASE PROTEIN"/>
    <property type="match status" value="1"/>
</dbReference>
<feature type="domain" description="ABC transmembrane type-1" evidence="8">
    <location>
        <begin position="94"/>
        <end position="309"/>
    </location>
</feature>
<feature type="transmembrane region" description="Helical" evidence="7">
    <location>
        <begin position="292"/>
        <end position="312"/>
    </location>
</feature>
<dbReference type="GO" id="GO:0005886">
    <property type="term" value="C:plasma membrane"/>
    <property type="evidence" value="ECO:0007669"/>
    <property type="project" value="UniProtKB-SubCell"/>
</dbReference>
<dbReference type="CDD" id="cd06261">
    <property type="entry name" value="TM_PBP2"/>
    <property type="match status" value="1"/>
</dbReference>
<evidence type="ECO:0000256" key="3">
    <source>
        <dbReference type="ARBA" id="ARBA00022475"/>
    </source>
</evidence>
<evidence type="ECO:0000313" key="10">
    <source>
        <dbReference type="Proteomes" id="UP000326912"/>
    </source>
</evidence>
<dbReference type="AlphaFoldDB" id="A0A5J4KXU9"/>
<evidence type="ECO:0000256" key="7">
    <source>
        <dbReference type="RuleBase" id="RU363032"/>
    </source>
</evidence>
<dbReference type="GO" id="GO:0055085">
    <property type="term" value="P:transmembrane transport"/>
    <property type="evidence" value="ECO:0007669"/>
    <property type="project" value="InterPro"/>
</dbReference>
<feature type="transmembrane region" description="Helical" evidence="7">
    <location>
        <begin position="131"/>
        <end position="151"/>
    </location>
</feature>
<name>A0A5J4KXU9_9CHLR</name>
<accession>A0A5J4KXU9</accession>
<gene>
    <name evidence="9" type="ORF">KDW_55390</name>
</gene>
<evidence type="ECO:0000256" key="1">
    <source>
        <dbReference type="ARBA" id="ARBA00004651"/>
    </source>
</evidence>
<evidence type="ECO:0000256" key="5">
    <source>
        <dbReference type="ARBA" id="ARBA00022989"/>
    </source>
</evidence>
<evidence type="ECO:0000313" key="9">
    <source>
        <dbReference type="EMBL" id="GER91377.1"/>
    </source>
</evidence>
<dbReference type="InterPro" id="IPR051393">
    <property type="entry name" value="ABC_transporter_permease"/>
</dbReference>
<dbReference type="InterPro" id="IPR035906">
    <property type="entry name" value="MetI-like_sf"/>
</dbReference>
<sequence length="322" mass="36363">MMALKQNVSVPGYQTKKINHSWVWHLRRWTSTGQAYVYLLPAFIVLAVFSYGPAAFVFYMSLFKWSFLNQGVQPFIGLANYEYLLHSATFWHALQTTVLYVIISVPLQLFLALFLALCLMSGIRAKAFWRLLIFMPFITPLVATTAIWYWMFDKYHGLFDGLLRLLHLPAIDWLGDPHWTLFSIILYTTWKSAGFSLVIFLAGLGNIPTELKEAARVDGAGSWHIFRHITWPMLIPITLVVMLLGTIEAFKMFQPAFLLVGPVGGPDNSANTLGLYLFSEGFSTNPHDGRGAAISVILFLLVFIVSIVQFTLSRRGTQAVEA</sequence>
<organism evidence="9 10">
    <name type="scientific">Dictyobacter vulcani</name>
    <dbReference type="NCBI Taxonomy" id="2607529"/>
    <lineage>
        <taxon>Bacteria</taxon>
        <taxon>Bacillati</taxon>
        <taxon>Chloroflexota</taxon>
        <taxon>Ktedonobacteria</taxon>
        <taxon>Ktedonobacterales</taxon>
        <taxon>Dictyobacteraceae</taxon>
        <taxon>Dictyobacter</taxon>
    </lineage>
</organism>
<evidence type="ECO:0000256" key="4">
    <source>
        <dbReference type="ARBA" id="ARBA00022692"/>
    </source>
</evidence>
<keyword evidence="5 7" id="KW-1133">Transmembrane helix</keyword>
<dbReference type="PANTHER" id="PTHR30193:SF37">
    <property type="entry name" value="INNER MEMBRANE ABC TRANSPORTER PERMEASE PROTEIN YCJO"/>
    <property type="match status" value="1"/>
</dbReference>
<feature type="transmembrane region" description="Helical" evidence="7">
    <location>
        <begin position="225"/>
        <end position="247"/>
    </location>
</feature>
<comment type="subcellular location">
    <subcellularLocation>
        <location evidence="1 7">Cell membrane</location>
        <topology evidence="1 7">Multi-pass membrane protein</topology>
    </subcellularLocation>
</comment>
<proteinExistence type="inferred from homology"/>
<keyword evidence="2 7" id="KW-0813">Transport</keyword>
<protein>
    <submittedName>
        <fullName evidence="9">Sugar ABC transporter permease</fullName>
    </submittedName>
</protein>
<dbReference type="PROSITE" id="PS50928">
    <property type="entry name" value="ABC_TM1"/>
    <property type="match status" value="1"/>
</dbReference>
<evidence type="ECO:0000256" key="6">
    <source>
        <dbReference type="ARBA" id="ARBA00023136"/>
    </source>
</evidence>
<keyword evidence="10" id="KW-1185">Reference proteome</keyword>
<evidence type="ECO:0000259" key="8">
    <source>
        <dbReference type="PROSITE" id="PS50928"/>
    </source>
</evidence>
<dbReference type="InterPro" id="IPR000515">
    <property type="entry name" value="MetI-like"/>
</dbReference>
<dbReference type="Proteomes" id="UP000326912">
    <property type="component" value="Unassembled WGS sequence"/>
</dbReference>
<feature type="transmembrane region" description="Helical" evidence="7">
    <location>
        <begin position="98"/>
        <end position="119"/>
    </location>
</feature>
<comment type="similarity">
    <text evidence="7">Belongs to the binding-protein-dependent transport system permease family.</text>
</comment>
<keyword evidence="4 7" id="KW-0812">Transmembrane</keyword>